<keyword evidence="4" id="KW-1185">Reference proteome</keyword>
<keyword evidence="2" id="KW-0472">Membrane</keyword>
<keyword evidence="2" id="KW-1133">Transmembrane helix</keyword>
<dbReference type="RefSeq" id="WP_067089507.1">
    <property type="nucleotide sequence ID" value="NZ_LWMV01000069.1"/>
</dbReference>
<dbReference type="EMBL" id="LWMV01000069">
    <property type="protein sequence ID" value="KZX14729.1"/>
    <property type="molecule type" value="Genomic_DNA"/>
</dbReference>
<dbReference type="Proteomes" id="UP000077245">
    <property type="component" value="Unassembled WGS sequence"/>
</dbReference>
<evidence type="ECO:0000313" key="4">
    <source>
        <dbReference type="Proteomes" id="UP000077245"/>
    </source>
</evidence>
<accession>A0A166CPF8</accession>
<reference evidence="3 4" key="1">
    <citation type="submission" date="2016-04" db="EMBL/GenBank/DDBJ databases">
        <title>Genome sequence of Methanobrevibacter curvatus DSM 11111.</title>
        <authorList>
            <person name="Poehlein A."/>
            <person name="Seedorf H."/>
            <person name="Daniel R."/>
        </authorList>
    </citation>
    <scope>NUCLEOTIDE SEQUENCE [LARGE SCALE GENOMIC DNA]</scope>
    <source>
        <strain evidence="3 4">DSM 11111</strain>
    </source>
</reference>
<sequence>MKLKKIIYICIVILIIIISVGLIYNNSALEDDNTKNNTKIANTTNSTSNITNNNTNNNTNTANISTNNINPNNDRDNVKHNNLPNNMPKKSRLSYTEAFKLATKIAKNVYEDSNVYVKYNGYRYNSRVHIEPTNNHLYWSFKVYNSTNNKWLNGFLLEDATGRATQF</sequence>
<gene>
    <name evidence="3" type="ORF">MBCUR_03790</name>
</gene>
<dbReference type="AlphaFoldDB" id="A0A166CPF8"/>
<dbReference type="PATRIC" id="fig|49547.3.peg.397"/>
<feature type="region of interest" description="Disordered" evidence="1">
    <location>
        <begin position="66"/>
        <end position="89"/>
    </location>
</feature>
<evidence type="ECO:0000256" key="1">
    <source>
        <dbReference type="SAM" id="MobiDB-lite"/>
    </source>
</evidence>
<evidence type="ECO:0000313" key="3">
    <source>
        <dbReference type="EMBL" id="KZX14729.1"/>
    </source>
</evidence>
<comment type="caution">
    <text evidence="3">The sequence shown here is derived from an EMBL/GenBank/DDBJ whole genome shotgun (WGS) entry which is preliminary data.</text>
</comment>
<proteinExistence type="predicted"/>
<keyword evidence="2" id="KW-0812">Transmembrane</keyword>
<protein>
    <submittedName>
        <fullName evidence="3">Uncharacterized protein</fullName>
    </submittedName>
</protein>
<evidence type="ECO:0000256" key="2">
    <source>
        <dbReference type="SAM" id="Phobius"/>
    </source>
</evidence>
<organism evidence="3 4">
    <name type="scientific">Methanobrevibacter curvatus</name>
    <dbReference type="NCBI Taxonomy" id="49547"/>
    <lineage>
        <taxon>Archaea</taxon>
        <taxon>Methanobacteriati</taxon>
        <taxon>Methanobacteriota</taxon>
        <taxon>Methanomada group</taxon>
        <taxon>Methanobacteria</taxon>
        <taxon>Methanobacteriales</taxon>
        <taxon>Methanobacteriaceae</taxon>
        <taxon>Methanobrevibacter</taxon>
    </lineage>
</organism>
<feature type="transmembrane region" description="Helical" evidence="2">
    <location>
        <begin position="6"/>
        <end position="25"/>
    </location>
</feature>
<name>A0A166CPF8_9EURY</name>